<name>A0A1H8IX71_9PROT</name>
<dbReference type="EMBL" id="FOCT01000006">
    <property type="protein sequence ID" value="SEN72537.1"/>
    <property type="molecule type" value="Genomic_DNA"/>
</dbReference>
<reference evidence="1 2" key="1">
    <citation type="submission" date="2016-10" db="EMBL/GenBank/DDBJ databases">
        <authorList>
            <person name="de Groot N.N."/>
        </authorList>
    </citation>
    <scope>NUCLEOTIDE SEQUENCE [LARGE SCALE GENOMIC DNA]</scope>
    <source>
        <strain evidence="1 2">Nl18</strain>
    </source>
</reference>
<sequence length="110" mass="12842">MSNEFNLERAKAGEPVEFRTANGYVKVQFVGMHGPDAVIYWQYGYTPVDPQELRIAPKKVNVRYRVAVMKNNQGDFYTIVANHDDEAELIKGWTNFKRWLSDWQEVEVTE</sequence>
<accession>A0A1H8IX71</accession>
<gene>
    <name evidence="1" type="ORF">SAMN05216404_106198</name>
</gene>
<evidence type="ECO:0000313" key="2">
    <source>
        <dbReference type="Proteomes" id="UP000183898"/>
    </source>
</evidence>
<organism evidence="1 2">
    <name type="scientific">Nitrosospira multiformis</name>
    <dbReference type="NCBI Taxonomy" id="1231"/>
    <lineage>
        <taxon>Bacteria</taxon>
        <taxon>Pseudomonadati</taxon>
        <taxon>Pseudomonadota</taxon>
        <taxon>Betaproteobacteria</taxon>
        <taxon>Nitrosomonadales</taxon>
        <taxon>Nitrosomonadaceae</taxon>
        <taxon>Nitrosospira</taxon>
    </lineage>
</organism>
<dbReference type="RefSeq" id="WP_074746391.1">
    <property type="nucleotide sequence ID" value="NZ_FOCT01000006.1"/>
</dbReference>
<dbReference type="Proteomes" id="UP000183898">
    <property type="component" value="Unassembled WGS sequence"/>
</dbReference>
<dbReference type="AlphaFoldDB" id="A0A1H8IX71"/>
<proteinExistence type="predicted"/>
<evidence type="ECO:0000313" key="1">
    <source>
        <dbReference type="EMBL" id="SEN72537.1"/>
    </source>
</evidence>
<protein>
    <submittedName>
        <fullName evidence="1">Uncharacterized protein</fullName>
    </submittedName>
</protein>